<proteinExistence type="predicted"/>
<accession>A0AAU9IXK1</accession>
<sequence>MEIFFYLSIIVVGLIIYYFNEEPVKGIKVADIIYYPIRHCAGIHLFEAEFVENGLKRDGEWAIISPKKTIIDQLDDPRLIKLQPRFEFGLDGEPTNITLTYAGFPDLKVNFHCNHSKEFDFEGFNIKGKGIEAGEEANRWLEMVFERDYRLMKICEKWKTGDDEKNTEENFDKHALYLAEDNALIVGEASFKAILNEIPGFREDDVSLMGFRPNIIVKNVLEFEEDLWIEFKIGEIKLRTLKMCEVGKACIINPRTLDFNKHNDPLNTLRRIHSMRLRAYFGILAQELNNGKIHVKDTVKVVSQKSYD</sequence>
<reference evidence="2" key="1">
    <citation type="submission" date="2021-09" db="EMBL/GenBank/DDBJ databases">
        <authorList>
            <consortium name="AG Swart"/>
            <person name="Singh M."/>
            <person name="Singh A."/>
            <person name="Seah K."/>
            <person name="Emmerich C."/>
        </authorList>
    </citation>
    <scope>NUCLEOTIDE SEQUENCE</scope>
    <source>
        <strain evidence="2">ATCC30299</strain>
    </source>
</reference>
<gene>
    <name evidence="2" type="ORF">BSTOLATCC_MIC10012</name>
</gene>
<evidence type="ECO:0000313" key="3">
    <source>
        <dbReference type="Proteomes" id="UP001162131"/>
    </source>
</evidence>
<protein>
    <recommendedName>
        <fullName evidence="1">MOSC domain-containing protein</fullName>
    </recommendedName>
</protein>
<dbReference type="Pfam" id="PF03476">
    <property type="entry name" value="MOSC_N"/>
    <property type="match status" value="1"/>
</dbReference>
<dbReference type="Pfam" id="PF03473">
    <property type="entry name" value="MOSC"/>
    <property type="match status" value="1"/>
</dbReference>
<dbReference type="Proteomes" id="UP001162131">
    <property type="component" value="Unassembled WGS sequence"/>
</dbReference>
<name>A0AAU9IXK1_9CILI</name>
<dbReference type="SUPFAM" id="SSF141673">
    <property type="entry name" value="MOSC N-terminal domain-like"/>
    <property type="match status" value="1"/>
</dbReference>
<dbReference type="AlphaFoldDB" id="A0AAU9IXK1"/>
<feature type="domain" description="MOSC" evidence="1">
    <location>
        <begin position="138"/>
        <end position="302"/>
    </location>
</feature>
<evidence type="ECO:0000313" key="2">
    <source>
        <dbReference type="EMBL" id="CAG9314216.1"/>
    </source>
</evidence>
<dbReference type="PROSITE" id="PS51340">
    <property type="entry name" value="MOSC"/>
    <property type="match status" value="1"/>
</dbReference>
<organism evidence="2 3">
    <name type="scientific">Blepharisma stoltei</name>
    <dbReference type="NCBI Taxonomy" id="1481888"/>
    <lineage>
        <taxon>Eukaryota</taxon>
        <taxon>Sar</taxon>
        <taxon>Alveolata</taxon>
        <taxon>Ciliophora</taxon>
        <taxon>Postciliodesmatophora</taxon>
        <taxon>Heterotrichea</taxon>
        <taxon>Heterotrichida</taxon>
        <taxon>Blepharismidae</taxon>
        <taxon>Blepharisma</taxon>
    </lineage>
</organism>
<dbReference type="GO" id="GO:0003824">
    <property type="term" value="F:catalytic activity"/>
    <property type="evidence" value="ECO:0007669"/>
    <property type="project" value="InterPro"/>
</dbReference>
<dbReference type="EMBL" id="CAJZBQ010000011">
    <property type="protein sequence ID" value="CAG9314216.1"/>
    <property type="molecule type" value="Genomic_DNA"/>
</dbReference>
<dbReference type="GO" id="GO:0030151">
    <property type="term" value="F:molybdenum ion binding"/>
    <property type="evidence" value="ECO:0007669"/>
    <property type="project" value="InterPro"/>
</dbReference>
<evidence type="ECO:0000259" key="1">
    <source>
        <dbReference type="PROSITE" id="PS51340"/>
    </source>
</evidence>
<dbReference type="InterPro" id="IPR005302">
    <property type="entry name" value="MoCF_Sase_C"/>
</dbReference>
<keyword evidence="3" id="KW-1185">Reference proteome</keyword>
<dbReference type="InterPro" id="IPR005303">
    <property type="entry name" value="MOCOS_middle"/>
</dbReference>
<dbReference type="GO" id="GO:0030170">
    <property type="term" value="F:pyridoxal phosphate binding"/>
    <property type="evidence" value="ECO:0007669"/>
    <property type="project" value="InterPro"/>
</dbReference>
<comment type="caution">
    <text evidence="2">The sequence shown here is derived from an EMBL/GenBank/DDBJ whole genome shotgun (WGS) entry which is preliminary data.</text>
</comment>